<keyword evidence="5" id="KW-1185">Reference proteome</keyword>
<dbReference type="EMBL" id="JBHSOG010000008">
    <property type="protein sequence ID" value="MFC5768345.1"/>
    <property type="molecule type" value="Genomic_DNA"/>
</dbReference>
<dbReference type="SUPFAM" id="SSF55469">
    <property type="entry name" value="FMN-dependent nitroreductase-like"/>
    <property type="match status" value="1"/>
</dbReference>
<protein>
    <submittedName>
        <fullName evidence="4">Nitroreductase family protein</fullName>
    </submittedName>
</protein>
<feature type="domain" description="Nitroreductase" evidence="3">
    <location>
        <begin position="19"/>
        <end position="71"/>
    </location>
</feature>
<dbReference type="PANTHER" id="PTHR43673:SF10">
    <property type="entry name" value="NADH DEHYDROGENASE_NAD(P)H NITROREDUCTASE XCC3605-RELATED"/>
    <property type="match status" value="1"/>
</dbReference>
<organism evidence="4 5">
    <name type="scientific">Thauera sinica</name>
    <dbReference type="NCBI Taxonomy" id="2665146"/>
    <lineage>
        <taxon>Bacteria</taxon>
        <taxon>Pseudomonadati</taxon>
        <taxon>Pseudomonadota</taxon>
        <taxon>Betaproteobacteria</taxon>
        <taxon>Rhodocyclales</taxon>
        <taxon>Zoogloeaceae</taxon>
        <taxon>Thauera</taxon>
    </lineage>
</organism>
<evidence type="ECO:0000256" key="2">
    <source>
        <dbReference type="ARBA" id="ARBA00023002"/>
    </source>
</evidence>
<dbReference type="PANTHER" id="PTHR43673">
    <property type="entry name" value="NAD(P)H NITROREDUCTASE YDGI-RELATED"/>
    <property type="match status" value="1"/>
</dbReference>
<dbReference type="Pfam" id="PF00881">
    <property type="entry name" value="Nitroreductase"/>
    <property type="match status" value="2"/>
</dbReference>
<evidence type="ECO:0000313" key="5">
    <source>
        <dbReference type="Proteomes" id="UP001595974"/>
    </source>
</evidence>
<evidence type="ECO:0000313" key="4">
    <source>
        <dbReference type="EMBL" id="MFC5768345.1"/>
    </source>
</evidence>
<comment type="caution">
    <text evidence="4">The sequence shown here is derived from an EMBL/GenBank/DDBJ whole genome shotgun (WGS) entry which is preliminary data.</text>
</comment>
<dbReference type="RefSeq" id="WP_096452127.1">
    <property type="nucleotide sequence ID" value="NZ_JBHSOG010000008.1"/>
</dbReference>
<reference evidence="5" key="1">
    <citation type="journal article" date="2019" name="Int. J. Syst. Evol. Microbiol.">
        <title>The Global Catalogue of Microorganisms (GCM) 10K type strain sequencing project: providing services to taxonomists for standard genome sequencing and annotation.</title>
        <authorList>
            <consortium name="The Broad Institute Genomics Platform"/>
            <consortium name="The Broad Institute Genome Sequencing Center for Infectious Disease"/>
            <person name="Wu L."/>
            <person name="Ma J."/>
        </authorList>
    </citation>
    <scope>NUCLEOTIDE SEQUENCE [LARGE SCALE GENOMIC DNA]</scope>
    <source>
        <strain evidence="5">SHR3</strain>
    </source>
</reference>
<dbReference type="Gene3D" id="3.40.109.10">
    <property type="entry name" value="NADH Oxidase"/>
    <property type="match status" value="1"/>
</dbReference>
<proteinExistence type="inferred from homology"/>
<evidence type="ECO:0000256" key="1">
    <source>
        <dbReference type="ARBA" id="ARBA00007118"/>
    </source>
</evidence>
<comment type="similarity">
    <text evidence="1">Belongs to the nitroreductase family.</text>
</comment>
<keyword evidence="2" id="KW-0560">Oxidoreductase</keyword>
<name>A0ABW1AM43_9RHOO</name>
<sequence>MTNKHERLSSFGIDPIFTARWSPRAFTGETIGESELLGLFEAARWAPSSNNSQPWRYVYARRDSAAWPGFLDLLAERNRLWAQQAAALVVLVTKTTHRRQARDDPKPLRTHALDAGASWASLAFQAVHAGWRTRAIGGFDRDRAREVLGVPAGFEVQIAIAIGRQAEAATLPDDFREQERPNQRLPLERIVAEGRFSFTE</sequence>
<dbReference type="InterPro" id="IPR000415">
    <property type="entry name" value="Nitroreductase-like"/>
</dbReference>
<dbReference type="Proteomes" id="UP001595974">
    <property type="component" value="Unassembled WGS sequence"/>
</dbReference>
<accession>A0ABW1AM43</accession>
<feature type="domain" description="Nitroreductase" evidence="3">
    <location>
        <begin position="81"/>
        <end position="164"/>
    </location>
</feature>
<dbReference type="InterPro" id="IPR029479">
    <property type="entry name" value="Nitroreductase"/>
</dbReference>
<gene>
    <name evidence="4" type="ORF">ACFPTN_03075</name>
</gene>
<evidence type="ECO:0000259" key="3">
    <source>
        <dbReference type="Pfam" id="PF00881"/>
    </source>
</evidence>
<dbReference type="CDD" id="cd02138">
    <property type="entry name" value="TdsD-like"/>
    <property type="match status" value="1"/>
</dbReference>